<feature type="compositionally biased region" description="Basic and acidic residues" evidence="2">
    <location>
        <begin position="763"/>
        <end position="777"/>
    </location>
</feature>
<reference evidence="8" key="1">
    <citation type="submission" date="2016-09" db="EMBL/GenBank/DDBJ databases">
        <authorList>
            <person name="Jeantristanb JTB J.-T."/>
            <person name="Ricardo R."/>
        </authorList>
    </citation>
    <scope>NUCLEOTIDE SEQUENCE [LARGE SCALE GENOMIC DNA]</scope>
</reference>
<feature type="compositionally biased region" description="Low complexity" evidence="2">
    <location>
        <begin position="2428"/>
        <end position="2437"/>
    </location>
</feature>
<keyword evidence="3" id="KW-0472">Membrane</keyword>
<feature type="compositionally biased region" description="Basic and acidic residues" evidence="2">
    <location>
        <begin position="2439"/>
        <end position="2453"/>
    </location>
</feature>
<evidence type="ECO:0000313" key="7">
    <source>
        <dbReference type="EMBL" id="SCV74731.1"/>
    </source>
</evidence>
<dbReference type="InterPro" id="IPR019441">
    <property type="entry name" value="FMP27/BLTP2/Hobbit_GFWDK_RBG"/>
</dbReference>
<evidence type="ECO:0000259" key="4">
    <source>
        <dbReference type="SMART" id="SM01214"/>
    </source>
</evidence>
<feature type="domain" description="FMP27/BLTP2/Hobbit GFWDK motif-containing RBG unit" evidence="4">
    <location>
        <begin position="1580"/>
        <end position="1742"/>
    </location>
</feature>
<feature type="compositionally biased region" description="Polar residues" evidence="2">
    <location>
        <begin position="3180"/>
        <end position="3190"/>
    </location>
</feature>
<feature type="region of interest" description="Disordered" evidence="2">
    <location>
        <begin position="1923"/>
        <end position="1942"/>
    </location>
</feature>
<feature type="compositionally biased region" description="Basic and acidic residues" evidence="2">
    <location>
        <begin position="2469"/>
        <end position="2479"/>
    </location>
</feature>
<evidence type="ECO:0000256" key="3">
    <source>
        <dbReference type="SAM" id="Phobius"/>
    </source>
</evidence>
<feature type="compositionally biased region" description="Polar residues" evidence="2">
    <location>
        <begin position="2949"/>
        <end position="2971"/>
    </location>
</feature>
<feature type="coiled-coil region" evidence="1">
    <location>
        <begin position="2251"/>
        <end position="2301"/>
    </location>
</feature>
<feature type="compositionally biased region" description="Low complexity" evidence="2">
    <location>
        <begin position="2994"/>
        <end position="3005"/>
    </location>
</feature>
<feature type="region of interest" description="Disordered" evidence="2">
    <location>
        <begin position="1173"/>
        <end position="1192"/>
    </location>
</feature>
<feature type="compositionally biased region" description="Low complexity" evidence="2">
    <location>
        <begin position="172"/>
        <end position="200"/>
    </location>
</feature>
<feature type="compositionally biased region" description="Basic and acidic residues" evidence="2">
    <location>
        <begin position="2175"/>
        <end position="2220"/>
    </location>
</feature>
<evidence type="ECO:0000259" key="5">
    <source>
        <dbReference type="SMART" id="SM01215"/>
    </source>
</evidence>
<feature type="region of interest" description="Disordered" evidence="2">
    <location>
        <begin position="3179"/>
        <end position="3238"/>
    </location>
</feature>
<evidence type="ECO:0000313" key="8">
    <source>
        <dbReference type="Proteomes" id="UP000198372"/>
    </source>
</evidence>
<keyword evidence="3" id="KW-0812">Transmembrane</keyword>
<dbReference type="InterPro" id="IPR019449">
    <property type="entry name" value="FMP27_WPPW_RBG"/>
</dbReference>
<dbReference type="PANTHER" id="PTHR15678:SF6">
    <property type="entry name" value="BRIDGE-LIKE LIPID TRANSFER PROTEIN FAMILY MEMBER 2"/>
    <property type="match status" value="1"/>
</dbReference>
<dbReference type="InterPro" id="IPR019415">
    <property type="entry name" value="FMP27_SW_RBG"/>
</dbReference>
<feature type="compositionally biased region" description="Basic and acidic residues" evidence="2">
    <location>
        <begin position="2413"/>
        <end position="2424"/>
    </location>
</feature>
<keyword evidence="8" id="KW-1185">Reference proteome</keyword>
<feature type="compositionally biased region" description="Low complexity" evidence="2">
    <location>
        <begin position="2313"/>
        <end position="2322"/>
    </location>
</feature>
<feature type="domain" description="FMP27 SW motif-containing RBG unit" evidence="5">
    <location>
        <begin position="1458"/>
        <end position="1562"/>
    </location>
</feature>
<feature type="region of interest" description="Disordered" evidence="2">
    <location>
        <begin position="2920"/>
        <end position="2971"/>
    </location>
</feature>
<evidence type="ECO:0000256" key="1">
    <source>
        <dbReference type="SAM" id="Coils"/>
    </source>
</evidence>
<feature type="compositionally biased region" description="Basic and acidic residues" evidence="2">
    <location>
        <begin position="2921"/>
        <end position="2934"/>
    </location>
</feature>
<name>A0A238FR92_9BASI</name>
<gene>
    <name evidence="7" type="ORF">BQ2448_7760</name>
</gene>
<feature type="region of interest" description="Disordered" evidence="2">
    <location>
        <begin position="444"/>
        <end position="471"/>
    </location>
</feature>
<proteinExistence type="predicted"/>
<feature type="region of interest" description="Disordered" evidence="2">
    <location>
        <begin position="3280"/>
        <end position="3303"/>
    </location>
</feature>
<evidence type="ECO:0000259" key="6">
    <source>
        <dbReference type="SMART" id="SM01216"/>
    </source>
</evidence>
<keyword evidence="3" id="KW-1133">Transmembrane helix</keyword>
<dbReference type="STRING" id="269621.A0A238FR92"/>
<dbReference type="SMART" id="SM01214">
    <property type="entry name" value="Fmp27_GFWDK"/>
    <property type="match status" value="1"/>
</dbReference>
<feature type="coiled-coil region" evidence="1">
    <location>
        <begin position="1789"/>
        <end position="1816"/>
    </location>
</feature>
<feature type="region of interest" description="Disordered" evidence="2">
    <location>
        <begin position="2094"/>
        <end position="2117"/>
    </location>
</feature>
<dbReference type="EMBL" id="FMSP01000023">
    <property type="protein sequence ID" value="SCV74731.1"/>
    <property type="molecule type" value="Genomic_DNA"/>
</dbReference>
<keyword evidence="1" id="KW-0175">Coiled coil</keyword>
<protein>
    <submittedName>
        <fullName evidence="7">BQ2448_7760 protein</fullName>
    </submittedName>
</protein>
<dbReference type="Proteomes" id="UP000198372">
    <property type="component" value="Unassembled WGS sequence"/>
</dbReference>
<feature type="region of interest" description="Disordered" evidence="2">
    <location>
        <begin position="2403"/>
        <end position="2484"/>
    </location>
</feature>
<feature type="region of interest" description="Disordered" evidence="2">
    <location>
        <begin position="308"/>
        <end position="327"/>
    </location>
</feature>
<feature type="region of interest" description="Disordered" evidence="2">
    <location>
        <begin position="740"/>
        <end position="777"/>
    </location>
</feature>
<feature type="region of interest" description="Disordered" evidence="2">
    <location>
        <begin position="2989"/>
        <end position="3010"/>
    </location>
</feature>
<feature type="region of interest" description="Disordered" evidence="2">
    <location>
        <begin position="2170"/>
        <end position="2220"/>
    </location>
</feature>
<feature type="compositionally biased region" description="Basic residues" evidence="2">
    <location>
        <begin position="749"/>
        <end position="762"/>
    </location>
</feature>
<feature type="compositionally biased region" description="Low complexity" evidence="2">
    <location>
        <begin position="3221"/>
        <end position="3231"/>
    </location>
</feature>
<evidence type="ECO:0000256" key="2">
    <source>
        <dbReference type="SAM" id="MobiDB-lite"/>
    </source>
</evidence>
<feature type="compositionally biased region" description="Polar residues" evidence="2">
    <location>
        <begin position="3205"/>
        <end position="3214"/>
    </location>
</feature>
<feature type="domain" description="FMP27 WPPW motif-containing RBG unit" evidence="6">
    <location>
        <begin position="2034"/>
        <end position="2589"/>
    </location>
</feature>
<accession>A0A238FR92</accession>
<feature type="region of interest" description="Disordered" evidence="2">
    <location>
        <begin position="27"/>
        <end position="51"/>
    </location>
</feature>
<dbReference type="Pfam" id="PF10344">
    <property type="entry name" value="Hobbit"/>
    <property type="match status" value="2"/>
</dbReference>
<feature type="transmembrane region" description="Helical" evidence="3">
    <location>
        <begin position="79"/>
        <end position="101"/>
    </location>
</feature>
<feature type="region of interest" description="Disordered" evidence="2">
    <location>
        <begin position="165"/>
        <end position="239"/>
    </location>
</feature>
<feature type="compositionally biased region" description="Basic and acidic residues" evidence="2">
    <location>
        <begin position="444"/>
        <end position="453"/>
    </location>
</feature>
<dbReference type="InterPro" id="IPR045167">
    <property type="entry name" value="Hobbit"/>
</dbReference>
<sequence>MRACKGKSSYPSCHHLRRCYLPTWQAESHPPAPTSARCVDASPRSHDTADARSSLNISSHSLTNPFKGGDETWSWTRSVVTFVAVLLTLRVLLHGLLALFVPRLRIRTMSLLGLAGFEWRDPSGVVFSVERLAWSIVGTNTSKKGWFILRLVGVEVRIPKRIVIEPPPPRPLRNTPRNKPQLQHQPNEHPSNNHNNSKSSPARKDLVLDPLYSPPETPRLDEDDEQQHQQRSRRARKTSLSQLARRCVRRIFASVLAPTHLIVRQLTSLLVLFAIEIDLAVELEDVARVKCLVDVGGEIARPSIVRRTVDKHRRRSTSSSGRHDTDREPHIGVWVAVSGLKIHEVLPKKSTIADPPTPLPAIEMQSLLLLSASTPFGPTGGLISLIKCRGKQWNAGRATVRVSLTIEKPRRARKDLDTGVHIRVYEVKALLAKVDDLLHERKQYLRRNPERGPAELAAEEPSKTNNTNPKPTPLFFLRSVDVDIPLVVVSAHYHTPSHTLAACPKRQLPQAVAFALTVRKISARLRMSGSTDMVKREHAEWLGKDRVLGLGGTIGWGEIEGRVKVDGSAEDILPNSAKAFSIGRSSVTTTTTWLPPKLFESFAAHAPELVTYTSPRYFNDETVVIEGYIGEVRGHAKYETIDSALRIFMARPRSQYGRYARPDSRSTGEGNVIRGAPRIVGHIAMAGIELRVQAPTSSSEDNSAGDRDHFFREWACPDLFCLSIPNGAFDFGGEYEDRSLRRTEADRRSAKRNARSMAKRPGKTHEREASFKSVESHDADMLTESKIPIKQYYTDAPESTLSEVRDLRSLPMKYTARAHVAAETLNIYIIATDPARGENGAGGSECFLDQQPTLPSNTRRLDILAAGPLEITLTQQIKCSVKDDSQLGAIAEFNLDTLAGENSTLIEHIGIDLWRPIVMSCLRDFVSSWASASATKTTRAKSTNGAPEPKPLVRSLPHNQCVYAAIGTFDVRLAGSDPKNDEQACRGIAVHCGPVVFEYLLQPKLQQAGCVKYGNRASLELAEDIRQEANALTTSHREQALIKIAIHDCSVDPVVDARESLGHTRKYSMWPGMEQDGNEDASWELRNRAHITDLTKRRKTIMVHRPDKTVKRIAHIPKLALRARIVEVNDRTADGPLDEIILSVRSRAGTFRLELFSIYLCLVAISALRSLSPKHNPELSPRPPTADPDADADADLDEVEVEVDDDSKSHSPKWPKPLISLRGDVEDLNLFITLPHNVPLYLHLKRPCVQYTKQIGLLVEWDTGLLAGDSPTVLGKWDDLLRLRVTSLAVRPEPGNDGHQPFVVSLSSETARMRIPFRYVYSRIIDNIANLIKATKQLVHQHIKGGMNFILEPEAEAAKKLPRIELNIKMFAIEIQDDPFETRLNIIWRAGYEEQSARIERHVAFQAKLEAIRKAHEESGEPLKDDIDLGCALDTPMTRHETKGHSGPNGHHTVSPKQALHDLLAYNSSHWVKRMRNAVAEQARREEALTRRLYGGKHNSKRPDSMLPVPLLPTSKSVPLARATLHNLQFTISRTSFADDQLPDFLHDVGKGLPRDTHFTLLVPMHVNVQMSEATIRLRDYPLPLLHIPIAPVAPDVAKTQKPKASWIMDMDLVIGEEIGTEESIRRVPVVIVPAHAAKSSTNLYSIVVPRTAMTTKTYAVPTIRVRSPYATRIGWGNSVSPAIQDIAKVLDTITKQSPDPSDRIGFWDKIRLQFHWRASVLFEGEGPVHFHLKGSRDPYSITGFGAGFVKSWHGSVKFLVGHQNPDREFFQILSDRYILGVPNLRDYVDNAATGLAQANRENAEYTDNNTTLNGLETGQYKFGADTEFVKVCARFVHGVRWGMGCVVERACTDKTCDKAECKGRNPFHRACRIWDFIPHWDVHTKTDRAIKPDGEIEDSFDGFRSDFIHFSISLTSPSTLDLPSCGASPHPDDASSDNEAESFVEDVAKSNSLHFTSHAVAHFERWWKLFDGTMSLPIRQGKLFPSSQAPSKKFGKHCATIKYRFSLAPLFISHTYRQDAPEEWAKGETTVVGIKAKIGRFNVDLHQREQESLVTHSDTMVTKKVIHKAFYLAEVDLDRVDLRAISATFSEPEKAQTVPLEEMNEGEQELPPLPLPDISDDDLAWVDRDDYVDIVYSFEDEAPRVRMFPFITCPRLTYDRQIDVARWTPEEAEEERRRRDQEGHKSGPGDHARSQTLDSTHDERSEKAHPKSKFGREPSHTCLVGRAKSAYMTAAGESAYTSAHLLACHTAAIDIQIDAANARLEELQSQQTTPAIAHSRRELESRIAAITAIIARLKKVREAELSAKRSSKLSSGVSSSAHPHEPAEDEGEELSHITSYFYSQWGDWENRYMFHNPSMHLTNASRQILLKYYHSSQDRKALVYHLSATAIKFIRDLAAPAEDHKTKKSTVRHKETKDTHDSTVRGASSSDVSASARRLLDDLLKSHGEEGKTPATSRADSWAESEDQESRARQHQDDDHGDMEVDPEAAALLLPDRYACKRAHFCMFIKPQIALTSDVDDKSTVILTAFRAQVKSFAVNDDEYPDDPINADVLHSTFATLEGLQAFCPQASTRMMGLAKLTVPLETLIDLRVEPWGFDRIVPRTWASMRYDKFNKLRLGSSKGVHEQEDPHLWAPSMSHFRTGTGKSYRPGYCCDRIALKNDKLSVSANPTHFTAVYNVVTDLLLYSDPAHKRRNSKLEALVFTHDFTHLDAAIGIVSDLQYKVRSLAAMVLQYRIHLDELDGEGRLEMFTYMAEAFRQATELTLLVESISRARSLSGALKPSTSHTGLLFEAKAPELTWHMHDNSDIPFAKFSVTGAEFAWTSKSDSSVSNRLVIKDLKALNSSPEHLFAEIIAKYHGDCDNDMAKVDVFAAVLWNALPPVGGISIVEQFELHLHPIRLQLEHHVGRRIMDYVFSQRRKSDEDGSDSRDHSEADDDDADSIGSGSKKQAQRSLKPKLSSNSLRPPSIAVHSNHSVDSLQLRRHNELPSNGSVSQLTSSSASSIHTGQRQLRHVSSMEVLSLATSEQVLDAEEMRARARLNRTFVLVDISPTTLCLTYKVSASTLWIQLCRHALGMLTAAFHFSPQSEKADHSLMFDLFNIVYKTPSMQYRSKTWSFLDLLTVMRKDTMKSIWSQRSSLLGQYLSRAHRKLPLTEQRSAMSQGLKSKMKMSFRHKVTAPSNHSATSHGVTHAPASPLGRVRTMSPNPQSYSGDETAGDAEAAAEAAAEAQGVRGRGQHLEAIDPELERVEADVALLPFPQSQQHHVLSNDRFIAEPEQMTTTSDSPESTSSPSARSSRSSNLDALGRVRQLTHPLPEAALVHRPLRASISGISDEEKAHLLLG</sequence>
<feature type="region of interest" description="Disordered" evidence="2">
    <location>
        <begin position="2312"/>
        <end position="2334"/>
    </location>
</feature>
<dbReference type="SMART" id="SM01216">
    <property type="entry name" value="Fmp27_WPPW"/>
    <property type="match status" value="1"/>
</dbReference>
<dbReference type="OrthoDB" id="1562405at2759"/>
<dbReference type="SMART" id="SM01215">
    <property type="entry name" value="Fmp27_SW"/>
    <property type="match status" value="1"/>
</dbReference>
<feature type="compositionally biased region" description="Low complexity" evidence="2">
    <location>
        <begin position="3282"/>
        <end position="3302"/>
    </location>
</feature>
<organism evidence="7 8">
    <name type="scientific">Microbotryum intermedium</name>
    <dbReference type="NCBI Taxonomy" id="269621"/>
    <lineage>
        <taxon>Eukaryota</taxon>
        <taxon>Fungi</taxon>
        <taxon>Dikarya</taxon>
        <taxon>Basidiomycota</taxon>
        <taxon>Pucciniomycotina</taxon>
        <taxon>Microbotryomycetes</taxon>
        <taxon>Microbotryales</taxon>
        <taxon>Microbotryaceae</taxon>
        <taxon>Microbotryum</taxon>
    </lineage>
</organism>
<dbReference type="PANTHER" id="PTHR15678">
    <property type="entry name" value="ANTIGEN MLAA-22-RELATED"/>
    <property type="match status" value="1"/>
</dbReference>